<proteinExistence type="predicted"/>
<dbReference type="GO" id="GO:1990226">
    <property type="term" value="F:histone methyltransferase binding"/>
    <property type="evidence" value="ECO:0007669"/>
    <property type="project" value="TreeGrafter"/>
</dbReference>
<evidence type="ECO:0000313" key="4">
    <source>
        <dbReference type="RefSeq" id="XP_033806835.1"/>
    </source>
</evidence>
<evidence type="ECO:0000256" key="1">
    <source>
        <dbReference type="SAM" id="MobiDB-lite"/>
    </source>
</evidence>
<dbReference type="OrthoDB" id="9909281at2759"/>
<evidence type="ECO:0000313" key="5">
    <source>
        <dbReference type="RefSeq" id="XP_033806836.1"/>
    </source>
</evidence>
<dbReference type="CTD" id="55196"/>
<evidence type="ECO:0000313" key="3">
    <source>
        <dbReference type="RefSeq" id="XP_033806834.1"/>
    </source>
</evidence>
<dbReference type="Pfam" id="PF15395">
    <property type="entry name" value="DUF4617"/>
    <property type="match status" value="1"/>
</dbReference>
<dbReference type="RefSeq" id="XP_033806834.1">
    <property type="nucleotide sequence ID" value="XM_033950943.1"/>
</dbReference>
<feature type="compositionally biased region" description="Basic and acidic residues" evidence="1">
    <location>
        <begin position="1537"/>
        <end position="1558"/>
    </location>
</feature>
<evidence type="ECO:0000313" key="2">
    <source>
        <dbReference type="Proteomes" id="UP000515159"/>
    </source>
</evidence>
<keyword evidence="2" id="KW-1185">Reference proteome</keyword>
<feature type="region of interest" description="Disordered" evidence="1">
    <location>
        <begin position="1"/>
        <end position="51"/>
    </location>
</feature>
<gene>
    <name evidence="3 4 5 6" type="primary">RESF1</name>
</gene>
<feature type="region of interest" description="Disordered" evidence="1">
    <location>
        <begin position="1154"/>
        <end position="1200"/>
    </location>
</feature>
<feature type="region of interest" description="Disordered" evidence="1">
    <location>
        <begin position="1537"/>
        <end position="1564"/>
    </location>
</feature>
<feature type="region of interest" description="Disordered" evidence="1">
    <location>
        <begin position="557"/>
        <end position="583"/>
    </location>
</feature>
<name>A0A6P8RN00_GEOSA</name>
<dbReference type="PANTHER" id="PTHR21604">
    <property type="entry name" value="RETROELEMENT SILENCING FACTOR 1"/>
    <property type="match status" value="1"/>
</dbReference>
<dbReference type="InterPro" id="IPR027866">
    <property type="entry name" value="RESF1"/>
</dbReference>
<protein>
    <submittedName>
        <fullName evidence="3 4">Retroelement silencing factor 1</fullName>
    </submittedName>
</protein>
<reference evidence="3 4" key="1">
    <citation type="submission" date="2025-04" db="UniProtKB">
        <authorList>
            <consortium name="RefSeq"/>
        </authorList>
    </citation>
    <scope>IDENTIFICATION</scope>
</reference>
<dbReference type="RefSeq" id="XP_033806836.1">
    <property type="nucleotide sequence ID" value="XM_033950945.1"/>
</dbReference>
<feature type="compositionally biased region" description="Basic and acidic residues" evidence="1">
    <location>
        <begin position="1164"/>
        <end position="1180"/>
    </location>
</feature>
<feature type="compositionally biased region" description="Polar residues" evidence="1">
    <location>
        <begin position="9"/>
        <end position="40"/>
    </location>
</feature>
<feature type="compositionally biased region" description="Pro residues" evidence="1">
    <location>
        <begin position="41"/>
        <end position="50"/>
    </location>
</feature>
<dbReference type="PANTHER" id="PTHR21604:SF0">
    <property type="entry name" value="RETROELEMENT SILENCING FACTOR 1"/>
    <property type="match status" value="1"/>
</dbReference>
<dbReference type="KEGG" id="gsh:117363361"/>
<dbReference type="RefSeq" id="XP_033806835.1">
    <property type="nucleotide sequence ID" value="XM_033950944.1"/>
</dbReference>
<accession>A0A6P8RN00</accession>
<dbReference type="GO" id="GO:0005634">
    <property type="term" value="C:nucleus"/>
    <property type="evidence" value="ECO:0007669"/>
    <property type="project" value="TreeGrafter"/>
</dbReference>
<organism evidence="2 6">
    <name type="scientific">Geotrypetes seraphini</name>
    <name type="common">Gaboon caecilian</name>
    <name type="synonym">Caecilia seraphini</name>
    <dbReference type="NCBI Taxonomy" id="260995"/>
    <lineage>
        <taxon>Eukaryota</taxon>
        <taxon>Metazoa</taxon>
        <taxon>Chordata</taxon>
        <taxon>Craniata</taxon>
        <taxon>Vertebrata</taxon>
        <taxon>Euteleostomi</taxon>
        <taxon>Amphibia</taxon>
        <taxon>Gymnophiona</taxon>
        <taxon>Geotrypetes</taxon>
    </lineage>
</organism>
<dbReference type="GeneID" id="117363361"/>
<evidence type="ECO:0000313" key="6">
    <source>
        <dbReference type="RefSeq" id="XP_033806837.1"/>
    </source>
</evidence>
<dbReference type="RefSeq" id="XP_033806837.1">
    <property type="nucleotide sequence ID" value="XM_033950946.1"/>
</dbReference>
<sequence length="1764" mass="197309">MDWNRRPEQNGSNMNFSGAQQHYLSQKASSSCAFSQNNPSPHLPQDPPPYRVRNCEEFSYPNNNNEVAKPSHLINILTNNHSEPITSAVSSDFQYSERNKCLQGDSTTHSLELIKNLKKAAQRYVPILPASTKNTGNTVETNFQLAPSHQYGIPYSYMLQPTSSTGRFTHNQSDQEYMSPKTAQLIWGQQQNCHGPVPAQECSKVPLYQSVSHPENFQQQNVSMLSAIKNVHKQVYPASLVSSNSLMSSQSQPILTPQNVDIQKALPPPHAMPCIYDRGAIQPVQNVQEQFRYTSNENSQNQQQVFVFDANNDCFRKVCSQNNPKGNQVNMTGSSKQAYFYNKSTEPSNTTLPVNHRNAESNVMSYSGIDLQSVPISQQEIRTEHNYIGGGPFGVTSFSDLSNRSPFADAQSSTITKEDLVKDFIKLKKFKENYISFLKEVKLKRDAFLKFKTNISHEQYELTNQIAADKSSQHSNSKLGPFNVAENQKTSSMVNKARQKLPVLQNKFEEINGNTHTKNPNTQGLNGLESGQQINQGVPKLFQNWTGLKFQTELNISGNQQNGSEKSYGKNKFKQRAAPSSLNQNDTTHLIRKEISYNSGSELQANHHRNEDNNLISNVNYSNVVTERKIESNLNIQHVDLANSDVCLQSKNLGFSSDIKNLCNGSDASYSVLNQDMLKTIKDVSAETKNLCNKMENSFTMEVLTSCLALWENPSRECEPQNKLDANGALNQTSSEKPKAPLFKNTTNSLSLDDRKATVNNVNTSSMGDTVVQKCATSVTENKLDANGALNQTSSEKPKALLLKNTTNSLSLDDRKATVNNVNTSSMGDTVVQKCATSVTNLTKGFEPQVAIVSPLILSKTKSPIKEQECPVSLNLEKYPGRQESSICTLPTYTKQKIMVDVSTTADIDVLKTPVASPSNVRLSKTVGVQQPTSDENKQTKVKVLDCFSNVNQNENGQSVLNVTTNLNLEGFQSPVSQTHMNLSNLERQEECWLDKQDLNYGRSVISTDKDDEQLLISDICSLVEGNSFYNSQIAKIFNTICLEQSERNSKIVSEEMISYNEHEQDSSTTRKLCEPSVCFSEGKMPKLISNVDTLTESNLSLDIASRCPMNKHGNSTDLEIMSVLSSSEHNSEPDLSQSDMDHQKMAFDQKLMDSESQSLKSITSERENSNSDSKVEDPKGLTVDDLTQTKKEDTCPDGTISAQCTDDQLSDLLREFPFGIQILPAVVKCVIKKQDSVGSCSREESVKAPSEKAVISTPSLEDLEKEDSESQIQITLLNSKQMSKFFPNLATHSSSTAENCSREESLTADPKMIVNPPKNNMLVTESEDKNTGKSNKKFCCLFSWMSSVYGRGPKCECSEAKGVCSLKESHSKVANIDADGASAVTKADNLLETSQVILLEHKVIKHENISTLDKEINTYNVTLKENKSDEVQHNQDLNSNKSNTMKEDKFLEQENFKHQVKELEDSQKYVCNKKTQEYGTLSKKLPIETDLPVKEQKSTLDKLSVKRKHLATTISLEKKREKLIVQTTFLKSRSMKSEIKSKTSHKERTTKAKEPDCKISSTNGVKLNDNMGIKPAQDSFQECRTYMIRESTTNKDKESPKKEQKFAVGNRCANKEKQHLVENTFTKENSHVNKDKDPNCNSIITQENNVNLNPPSQDENLKQKPKRVLSLDEYLQRRKRENAKQNITQMTEEENRLNTINQPRHSGKMRRLNSIQKNVIISTEINGNPGKNLLECTNDAKTITPITQQNSSLLVLISLKLTI</sequence>
<dbReference type="Proteomes" id="UP000515159">
    <property type="component" value="Chromosome 7"/>
</dbReference>